<sequence>MDLAACITRIATGPWLFVQLRGGAVTPEQVIDNDDVDLLCNRENIYRLFDRAFDWVKEGLCHIRITSRRTEKIQLTLISIDGRHRAVFDLWIHLWQINHGRNLLRFDICLPLLKDTVGVARLPVDIEACLYIHHLVSKKKDLSKHKVKERLLNYHARCIAEKHTRIAALVDAIIAGGIISLEVSASALSHVEELIQSKKLWLLRLRRVVSKIRAVLIGPPRRLGLASIMGCDGVGKTTLIRELPSHLDKKVKTITGKHLYRKSILFKLAVIFIRPLLFQSRERFDESLAPLVYIRAAIGLRLKSLLNRSRFCLVDRSIVDFLVLDRKTDNPRFSRFRRLTTVLGFRILNVHCMVDWNTVLQRKQEVTETGYAVYNMKMFRHFSRQTPTDYLLFNNDGGIEDSAAALARCLNG</sequence>
<gene>
    <name evidence="1" type="ORF">METZ01_LOCUS78073</name>
</gene>
<protein>
    <submittedName>
        <fullName evidence="1">Uncharacterized protein</fullName>
    </submittedName>
</protein>
<dbReference type="EMBL" id="UINC01006059">
    <property type="protein sequence ID" value="SVA25219.1"/>
    <property type="molecule type" value="Genomic_DNA"/>
</dbReference>
<organism evidence="1">
    <name type="scientific">marine metagenome</name>
    <dbReference type="NCBI Taxonomy" id="408172"/>
    <lineage>
        <taxon>unclassified sequences</taxon>
        <taxon>metagenomes</taxon>
        <taxon>ecological metagenomes</taxon>
    </lineage>
</organism>
<reference evidence="1" key="1">
    <citation type="submission" date="2018-05" db="EMBL/GenBank/DDBJ databases">
        <authorList>
            <person name="Lanie J.A."/>
            <person name="Ng W.-L."/>
            <person name="Kazmierczak K.M."/>
            <person name="Andrzejewski T.M."/>
            <person name="Davidsen T.M."/>
            <person name="Wayne K.J."/>
            <person name="Tettelin H."/>
            <person name="Glass J.I."/>
            <person name="Rusch D."/>
            <person name="Podicherti R."/>
            <person name="Tsui H.-C.T."/>
            <person name="Winkler M.E."/>
        </authorList>
    </citation>
    <scope>NUCLEOTIDE SEQUENCE</scope>
</reference>
<accession>A0A381UAP9</accession>
<dbReference type="AlphaFoldDB" id="A0A381UAP9"/>
<proteinExistence type="predicted"/>
<name>A0A381UAP9_9ZZZZ</name>
<evidence type="ECO:0000313" key="1">
    <source>
        <dbReference type="EMBL" id="SVA25219.1"/>
    </source>
</evidence>
<dbReference type="InterPro" id="IPR027417">
    <property type="entry name" value="P-loop_NTPase"/>
</dbReference>
<dbReference type="Gene3D" id="3.40.50.300">
    <property type="entry name" value="P-loop containing nucleotide triphosphate hydrolases"/>
    <property type="match status" value="1"/>
</dbReference>
<dbReference type="SUPFAM" id="SSF52540">
    <property type="entry name" value="P-loop containing nucleoside triphosphate hydrolases"/>
    <property type="match status" value="1"/>
</dbReference>